<proteinExistence type="predicted"/>
<comment type="caution">
    <text evidence="1">The sequence shown here is derived from an EMBL/GenBank/DDBJ whole genome shotgun (WGS) entry which is preliminary data.</text>
</comment>
<dbReference type="Proteomes" id="UP000276133">
    <property type="component" value="Unassembled WGS sequence"/>
</dbReference>
<name>A0A3M7RPS0_BRAPC</name>
<dbReference type="AlphaFoldDB" id="A0A3M7RPS0"/>
<accession>A0A3M7RPS0</accession>
<sequence>MSSSMLREEYLNQQLKKTKINCELKQPVLDSTLQQAFYVENPIIFIFLARKNYFCLNMNKRMQY</sequence>
<gene>
    <name evidence="1" type="ORF">BpHYR1_034518</name>
</gene>
<organism evidence="1 2">
    <name type="scientific">Brachionus plicatilis</name>
    <name type="common">Marine rotifer</name>
    <name type="synonym">Brachionus muelleri</name>
    <dbReference type="NCBI Taxonomy" id="10195"/>
    <lineage>
        <taxon>Eukaryota</taxon>
        <taxon>Metazoa</taxon>
        <taxon>Spiralia</taxon>
        <taxon>Gnathifera</taxon>
        <taxon>Rotifera</taxon>
        <taxon>Eurotatoria</taxon>
        <taxon>Monogononta</taxon>
        <taxon>Pseudotrocha</taxon>
        <taxon>Ploima</taxon>
        <taxon>Brachionidae</taxon>
        <taxon>Brachionus</taxon>
    </lineage>
</organism>
<protein>
    <submittedName>
        <fullName evidence="1">Uncharacterized protein</fullName>
    </submittedName>
</protein>
<reference evidence="1 2" key="1">
    <citation type="journal article" date="2018" name="Sci. Rep.">
        <title>Genomic signatures of local adaptation to the degree of environmental predictability in rotifers.</title>
        <authorList>
            <person name="Franch-Gras L."/>
            <person name="Hahn C."/>
            <person name="Garcia-Roger E.M."/>
            <person name="Carmona M.J."/>
            <person name="Serra M."/>
            <person name="Gomez A."/>
        </authorList>
    </citation>
    <scope>NUCLEOTIDE SEQUENCE [LARGE SCALE GENOMIC DNA]</scope>
    <source>
        <strain evidence="1">HYR1</strain>
    </source>
</reference>
<keyword evidence="2" id="KW-1185">Reference proteome</keyword>
<evidence type="ECO:0000313" key="1">
    <source>
        <dbReference type="EMBL" id="RNA25479.1"/>
    </source>
</evidence>
<dbReference type="EMBL" id="REGN01002926">
    <property type="protein sequence ID" value="RNA25479.1"/>
    <property type="molecule type" value="Genomic_DNA"/>
</dbReference>
<evidence type="ECO:0000313" key="2">
    <source>
        <dbReference type="Proteomes" id="UP000276133"/>
    </source>
</evidence>